<reference evidence="8" key="1">
    <citation type="submission" date="2025-08" db="UniProtKB">
        <authorList>
            <consortium name="RefSeq"/>
        </authorList>
    </citation>
    <scope>IDENTIFICATION</scope>
</reference>
<dbReference type="AlphaFoldDB" id="A0A9Y4K512"/>
<dbReference type="GO" id="GO:0004888">
    <property type="term" value="F:transmembrane signaling receptor activity"/>
    <property type="evidence" value="ECO:0007669"/>
    <property type="project" value="TreeGrafter"/>
</dbReference>
<keyword evidence="5" id="KW-0732">Signal</keyword>
<proteinExistence type="predicted"/>
<keyword evidence="7" id="KW-1185">Reference proteome</keyword>
<dbReference type="GeneID" id="103362224"/>
<organism evidence="7 8">
    <name type="scientific">Stegastes partitus</name>
    <name type="common">bicolor damselfish</name>
    <dbReference type="NCBI Taxonomy" id="144197"/>
    <lineage>
        <taxon>Eukaryota</taxon>
        <taxon>Metazoa</taxon>
        <taxon>Chordata</taxon>
        <taxon>Craniata</taxon>
        <taxon>Vertebrata</taxon>
        <taxon>Euteleostomi</taxon>
        <taxon>Actinopterygii</taxon>
        <taxon>Neopterygii</taxon>
        <taxon>Teleostei</taxon>
        <taxon>Neoteleostei</taxon>
        <taxon>Acanthomorphata</taxon>
        <taxon>Ovalentaria</taxon>
        <taxon>Pomacentridae</taxon>
        <taxon>Stegastes</taxon>
    </lineage>
</organism>
<evidence type="ECO:0000256" key="4">
    <source>
        <dbReference type="SAM" id="Phobius"/>
    </source>
</evidence>
<evidence type="ECO:0000313" key="7">
    <source>
        <dbReference type="Proteomes" id="UP000694891"/>
    </source>
</evidence>
<dbReference type="SUPFAM" id="SSF48726">
    <property type="entry name" value="Immunoglobulin"/>
    <property type="match status" value="1"/>
</dbReference>
<dbReference type="Pfam" id="PF07686">
    <property type="entry name" value="V-set"/>
    <property type="match status" value="1"/>
</dbReference>
<name>A0A9Y4K512_9TELE</name>
<sequence length="306" mass="34463">MGANWVSWRTTAALIVILLHVRVLTGATTTAVTGVECQRFDFRCEYRAQQLSKATYFRHVVNQVSSLLIQTEKHNRWVTKGRFSLYDNTSGAFFIVRVNKLTLEDSGTYLCGALVNATSDYMSTIQLNVTRNPHLYTCHSDIVTTAPPMDYAVDKFHHSLFLITVTCVAAILFVCLFTFCLQLAVKNRRPAPRPNREMSSDYETMMPGVRAEPELRCSCSAPDCPDLSALPRPPSDFYPHLTSKPRDSSSTLGLGDYVDVDVPGHVCQYQHLDLSRLEEHVYHCLNGNNDPKHGPMIEQIHISSNY</sequence>
<feature type="transmembrane region" description="Helical" evidence="4">
    <location>
        <begin position="160"/>
        <end position="185"/>
    </location>
</feature>
<dbReference type="InterPro" id="IPR013106">
    <property type="entry name" value="Ig_V-set"/>
</dbReference>
<feature type="domain" description="Immunoglobulin V-set" evidence="6">
    <location>
        <begin position="30"/>
        <end position="130"/>
    </location>
</feature>
<dbReference type="InterPro" id="IPR036179">
    <property type="entry name" value="Ig-like_dom_sf"/>
</dbReference>
<keyword evidence="3 4" id="KW-0472">Membrane</keyword>
<accession>A0A9Y4K512</accession>
<dbReference type="Gene3D" id="2.60.40.10">
    <property type="entry name" value="Immunoglobulins"/>
    <property type="match status" value="1"/>
</dbReference>
<dbReference type="RefSeq" id="XP_008286743.1">
    <property type="nucleotide sequence ID" value="XM_008288521.1"/>
</dbReference>
<dbReference type="InterPro" id="IPR050671">
    <property type="entry name" value="CD300_family_receptors"/>
</dbReference>
<dbReference type="Proteomes" id="UP000694891">
    <property type="component" value="Unplaced"/>
</dbReference>
<dbReference type="InterPro" id="IPR013783">
    <property type="entry name" value="Ig-like_fold"/>
</dbReference>
<comment type="subcellular location">
    <subcellularLocation>
        <location evidence="1">Membrane</location>
    </subcellularLocation>
</comment>
<dbReference type="PANTHER" id="PTHR11860:SF118">
    <property type="entry name" value="CMRF35-LIKE MOLECULE 3-RELATED"/>
    <property type="match status" value="1"/>
</dbReference>
<evidence type="ECO:0000259" key="6">
    <source>
        <dbReference type="Pfam" id="PF07686"/>
    </source>
</evidence>
<keyword evidence="2 4" id="KW-0812">Transmembrane</keyword>
<keyword evidence="4" id="KW-1133">Transmembrane helix</keyword>
<protein>
    <submittedName>
        <fullName evidence="8">Uncharacterized protein LOC103362224</fullName>
    </submittedName>
</protein>
<evidence type="ECO:0000256" key="3">
    <source>
        <dbReference type="ARBA" id="ARBA00023136"/>
    </source>
</evidence>
<evidence type="ECO:0000256" key="1">
    <source>
        <dbReference type="ARBA" id="ARBA00004370"/>
    </source>
</evidence>
<feature type="chain" id="PRO_5041252849" evidence="5">
    <location>
        <begin position="27"/>
        <end position="306"/>
    </location>
</feature>
<evidence type="ECO:0000256" key="2">
    <source>
        <dbReference type="ARBA" id="ARBA00022692"/>
    </source>
</evidence>
<evidence type="ECO:0000313" key="8">
    <source>
        <dbReference type="RefSeq" id="XP_008286743.1"/>
    </source>
</evidence>
<gene>
    <name evidence="8" type="primary">LOC103362224</name>
</gene>
<dbReference type="GO" id="GO:0005886">
    <property type="term" value="C:plasma membrane"/>
    <property type="evidence" value="ECO:0007669"/>
    <property type="project" value="TreeGrafter"/>
</dbReference>
<dbReference type="PANTHER" id="PTHR11860">
    <property type="entry name" value="POLYMERIC-IMMUNOGLOBULIN RECEPTOR"/>
    <property type="match status" value="1"/>
</dbReference>
<evidence type="ECO:0000256" key="5">
    <source>
        <dbReference type="SAM" id="SignalP"/>
    </source>
</evidence>
<feature type="signal peptide" evidence="5">
    <location>
        <begin position="1"/>
        <end position="26"/>
    </location>
</feature>